<reference evidence="8" key="1">
    <citation type="submission" date="2013-08" db="EMBL/GenBank/DDBJ databases">
        <authorList>
            <person name="Mendez C."/>
            <person name="Richter M."/>
            <person name="Ferrer M."/>
            <person name="Sanchez J."/>
        </authorList>
    </citation>
    <scope>NUCLEOTIDE SEQUENCE</scope>
</reference>
<keyword evidence="6 8" id="KW-0413">Isomerase</keyword>
<accession>T0Y0F4</accession>
<evidence type="ECO:0000256" key="4">
    <source>
        <dbReference type="ARBA" id="ARBA00022822"/>
    </source>
</evidence>
<dbReference type="PANTHER" id="PTHR42894">
    <property type="entry name" value="N-(5'-PHOSPHORIBOSYL)ANTHRANILATE ISOMERASE"/>
    <property type="match status" value="1"/>
</dbReference>
<evidence type="ECO:0000256" key="1">
    <source>
        <dbReference type="ARBA" id="ARBA00004664"/>
    </source>
</evidence>
<evidence type="ECO:0000259" key="7">
    <source>
        <dbReference type="Pfam" id="PF00697"/>
    </source>
</evidence>
<dbReference type="AlphaFoldDB" id="T0Y0F4"/>
<dbReference type="GO" id="GO:0000162">
    <property type="term" value="P:L-tryptophan biosynthetic process"/>
    <property type="evidence" value="ECO:0007669"/>
    <property type="project" value="UniProtKB-UniPathway"/>
</dbReference>
<reference evidence="8" key="2">
    <citation type="journal article" date="2014" name="ISME J.">
        <title>Microbial stratification in low pH oxic and suboxic macroscopic growths along an acid mine drainage.</title>
        <authorList>
            <person name="Mendez-Garcia C."/>
            <person name="Mesa V."/>
            <person name="Sprenger R.R."/>
            <person name="Richter M."/>
            <person name="Diez M.S."/>
            <person name="Solano J."/>
            <person name="Bargiela R."/>
            <person name="Golyshina O.V."/>
            <person name="Manteca A."/>
            <person name="Ramos J.L."/>
            <person name="Gallego J.R."/>
            <person name="Llorente I."/>
            <person name="Martins Dos Santos V.A."/>
            <person name="Jensen O.N."/>
            <person name="Pelaez A.I."/>
            <person name="Sanchez J."/>
            <person name="Ferrer M."/>
        </authorList>
    </citation>
    <scope>NUCLEOTIDE SEQUENCE</scope>
</reference>
<dbReference type="Gene3D" id="3.20.20.70">
    <property type="entry name" value="Aldolase class I"/>
    <property type="match status" value="1"/>
</dbReference>
<sequence>MVHELVLKVCGITREIDAYNAVNSGANIIGVVRAQNSPRFTKSSFVENLKSSGYQVAGVYNDKNYLIHGFSGEDFIQIHYDHEPEEIQHVRNITGKRIISVISFSKARNLMFDLKGYLKEADFVLIEEKPKIIDRIAQIDVHDKKIGVAGGIKSEDIPDIIRAGFDFIDLSSSLENFPGIKNYEKL</sequence>
<dbReference type="EMBL" id="AUZX01016161">
    <property type="protein sequence ID" value="EQD26488.1"/>
    <property type="molecule type" value="Genomic_DNA"/>
</dbReference>
<protein>
    <recommendedName>
        <fullName evidence="2">phosphoribosylanthranilate isomerase</fullName>
        <ecNumber evidence="2">5.3.1.24</ecNumber>
    </recommendedName>
</protein>
<dbReference type="PANTHER" id="PTHR42894:SF1">
    <property type="entry name" value="N-(5'-PHOSPHORIBOSYL)ANTHRANILATE ISOMERASE"/>
    <property type="match status" value="1"/>
</dbReference>
<dbReference type="GO" id="GO:0004640">
    <property type="term" value="F:phosphoribosylanthranilate isomerase activity"/>
    <property type="evidence" value="ECO:0007669"/>
    <property type="project" value="UniProtKB-EC"/>
</dbReference>
<feature type="non-terminal residue" evidence="8">
    <location>
        <position position="186"/>
    </location>
</feature>
<keyword evidence="5" id="KW-0057">Aromatic amino acid biosynthesis</keyword>
<dbReference type="InterPro" id="IPR044643">
    <property type="entry name" value="TrpF_fam"/>
</dbReference>
<dbReference type="UniPathway" id="UPA00035">
    <property type="reaction ID" value="UER00042"/>
</dbReference>
<gene>
    <name evidence="8" type="ORF">B1A_21863</name>
</gene>
<dbReference type="InterPro" id="IPR011060">
    <property type="entry name" value="RibuloseP-bd_barrel"/>
</dbReference>
<evidence type="ECO:0000256" key="5">
    <source>
        <dbReference type="ARBA" id="ARBA00023141"/>
    </source>
</evidence>
<comment type="caution">
    <text evidence="8">The sequence shown here is derived from an EMBL/GenBank/DDBJ whole genome shotgun (WGS) entry which is preliminary data.</text>
</comment>
<organism evidence="8">
    <name type="scientific">mine drainage metagenome</name>
    <dbReference type="NCBI Taxonomy" id="410659"/>
    <lineage>
        <taxon>unclassified sequences</taxon>
        <taxon>metagenomes</taxon>
        <taxon>ecological metagenomes</taxon>
    </lineage>
</organism>
<proteinExistence type="predicted"/>
<evidence type="ECO:0000256" key="2">
    <source>
        <dbReference type="ARBA" id="ARBA00012572"/>
    </source>
</evidence>
<evidence type="ECO:0000256" key="6">
    <source>
        <dbReference type="ARBA" id="ARBA00023235"/>
    </source>
</evidence>
<evidence type="ECO:0000256" key="3">
    <source>
        <dbReference type="ARBA" id="ARBA00022605"/>
    </source>
</evidence>
<name>T0Y0F4_9ZZZZ</name>
<keyword evidence="3" id="KW-0028">Amino-acid biosynthesis</keyword>
<dbReference type="InterPro" id="IPR013785">
    <property type="entry name" value="Aldolase_TIM"/>
</dbReference>
<dbReference type="EC" id="5.3.1.24" evidence="2"/>
<comment type="pathway">
    <text evidence="1">Amino-acid biosynthesis; L-tryptophan biosynthesis; L-tryptophan from chorismate: step 3/5.</text>
</comment>
<dbReference type="SUPFAM" id="SSF51366">
    <property type="entry name" value="Ribulose-phoshate binding barrel"/>
    <property type="match status" value="1"/>
</dbReference>
<dbReference type="Pfam" id="PF00697">
    <property type="entry name" value="PRAI"/>
    <property type="match status" value="1"/>
</dbReference>
<feature type="domain" description="N-(5'phosphoribosyl) anthranilate isomerase (PRAI)" evidence="7">
    <location>
        <begin position="8"/>
        <end position="186"/>
    </location>
</feature>
<evidence type="ECO:0000313" key="8">
    <source>
        <dbReference type="EMBL" id="EQD26488.1"/>
    </source>
</evidence>
<keyword evidence="4" id="KW-0822">Tryptophan biosynthesis</keyword>
<dbReference type="InterPro" id="IPR001240">
    <property type="entry name" value="PRAI_dom"/>
</dbReference>